<sequence>MKKSTISKFFEVFTSKITHCFLPKDSVSKLDFYRSNERNPINYLTRIETYCWLNKFVAPLVLGVILMTANNTSAQNILGRAPVLAPKGGFGVDGNAFVKFPGPPADNPAWGDFLFENQAAPVTANPGGIFVPIPPLINGLPYTYPDGPLPPEFYVYPNTVFFRDNITASDPTTFTSSNKIDDVVSSYTWGVGSSPDKNEIQNAIAHFTYGDPVLGGLDTDLWLVFAADRQVTNGSSYIDFEILQKPLTMTTTGTDSKGFAFGTFTSAAGTPSGRTVNDLLITIEFTQGGVAANVVVRKWLGTKYSDPFTPAVGTVYGTNNFVTTVVPYPVYNQAPVATNPNLWAYAPNQWAEGAVNITQALGVQNDPCFAVSTLFVRTRTSGSSGQSELKDFPGAPFQLHLCTDKIPPTIVCPTVTSPINCPATPSFGVATVIDNCPGNIPITFADVTTPGNCPGSYSVTRTWTATDGCGNIATCSRTIVVHDTTPPVITCPTVVSPIICPATPSFGVATATDTCDPSVAITFADVTTPGNCPGNYSVTRTWTATDDCGNTATCSRTIAVQDTTPPVITCPTVVSLINCPAAPNFGTATATDTCDPSVAITFVDATTPGNCPGNYSVTRTWTATDDCGNTATCNRTINVQDITPPVINCPTVVSPINCPATPTFGVATATDTCDPSVAITFA</sequence>
<feature type="domain" description="HYR" evidence="2">
    <location>
        <begin position="482"/>
        <end position="562"/>
    </location>
</feature>
<dbReference type="InterPro" id="IPR013783">
    <property type="entry name" value="Ig-like_fold"/>
</dbReference>
<dbReference type="PANTHER" id="PTHR24273">
    <property type="entry name" value="FI04643P-RELATED"/>
    <property type="match status" value="1"/>
</dbReference>
<dbReference type="Gene3D" id="2.60.40.10">
    <property type="entry name" value="Immunoglobulins"/>
    <property type="match status" value="3"/>
</dbReference>
<feature type="non-terminal residue" evidence="3">
    <location>
        <position position="682"/>
    </location>
</feature>
<reference evidence="4" key="1">
    <citation type="submission" date="2016-11" db="EMBL/GenBank/DDBJ databases">
        <authorList>
            <person name="Varghese N."/>
            <person name="Submissions S."/>
        </authorList>
    </citation>
    <scope>NUCLEOTIDE SEQUENCE [LARGE SCALE GENOMIC DNA]</scope>
    <source>
        <strain evidence="4">CGMCC 1.2749</strain>
    </source>
</reference>
<dbReference type="InterPro" id="IPR003410">
    <property type="entry name" value="HYR_dom"/>
</dbReference>
<gene>
    <name evidence="3" type="ORF">SAMN05216269_1254</name>
</gene>
<name>A0A1M7PVR2_9FLAO</name>
<protein>
    <recommendedName>
        <fullName evidence="2">HYR domain-containing protein</fullName>
    </recommendedName>
</protein>
<dbReference type="Proteomes" id="UP000184092">
    <property type="component" value="Unassembled WGS sequence"/>
</dbReference>
<evidence type="ECO:0000256" key="1">
    <source>
        <dbReference type="ARBA" id="ARBA00022737"/>
    </source>
</evidence>
<organism evidence="3 4">
    <name type="scientific">Flavobacterium xinjiangense</name>
    <dbReference type="NCBI Taxonomy" id="178356"/>
    <lineage>
        <taxon>Bacteria</taxon>
        <taxon>Pseudomonadati</taxon>
        <taxon>Bacteroidota</taxon>
        <taxon>Flavobacteriia</taxon>
        <taxon>Flavobacteriales</taxon>
        <taxon>Flavobacteriaceae</taxon>
        <taxon>Flavobacterium</taxon>
    </lineage>
</organism>
<keyword evidence="1" id="KW-0677">Repeat</keyword>
<evidence type="ECO:0000313" key="4">
    <source>
        <dbReference type="Proteomes" id="UP000184092"/>
    </source>
</evidence>
<proteinExistence type="predicted"/>
<evidence type="ECO:0000259" key="2">
    <source>
        <dbReference type="PROSITE" id="PS50825"/>
    </source>
</evidence>
<dbReference type="EMBL" id="FRCL01000025">
    <property type="protein sequence ID" value="SHN21687.1"/>
    <property type="molecule type" value="Genomic_DNA"/>
</dbReference>
<dbReference type="PANTHER" id="PTHR24273:SF32">
    <property type="entry name" value="HYALIN"/>
    <property type="match status" value="1"/>
</dbReference>
<dbReference type="STRING" id="178356.SAMN05216269_1254"/>
<dbReference type="PROSITE" id="PS50825">
    <property type="entry name" value="HYR"/>
    <property type="match status" value="1"/>
</dbReference>
<dbReference type="AlphaFoldDB" id="A0A1M7PVR2"/>
<accession>A0A1M7PVR2</accession>
<evidence type="ECO:0000313" key="3">
    <source>
        <dbReference type="EMBL" id="SHN21687.1"/>
    </source>
</evidence>
<keyword evidence="4" id="KW-1185">Reference proteome</keyword>